<name>A0A7K1KLX2_9BACT</name>
<dbReference type="EMBL" id="WODC01000002">
    <property type="protein sequence ID" value="MUM77055.1"/>
    <property type="molecule type" value="Genomic_DNA"/>
</dbReference>
<dbReference type="Proteomes" id="UP000461162">
    <property type="component" value="Unassembled WGS sequence"/>
</dbReference>
<keyword evidence="3" id="KW-1185">Reference proteome</keyword>
<feature type="region of interest" description="Disordered" evidence="1">
    <location>
        <begin position="39"/>
        <end position="63"/>
    </location>
</feature>
<evidence type="ECO:0000313" key="3">
    <source>
        <dbReference type="Proteomes" id="UP000461162"/>
    </source>
</evidence>
<organism evidence="2 3">
    <name type="scientific">Pseudodesulfovibrio alkaliphilus</name>
    <dbReference type="NCBI Taxonomy" id="2661613"/>
    <lineage>
        <taxon>Bacteria</taxon>
        <taxon>Pseudomonadati</taxon>
        <taxon>Thermodesulfobacteriota</taxon>
        <taxon>Desulfovibrionia</taxon>
        <taxon>Desulfovibrionales</taxon>
        <taxon>Desulfovibrionaceae</taxon>
    </lineage>
</organism>
<feature type="compositionally biased region" description="Gly residues" evidence="1">
    <location>
        <begin position="39"/>
        <end position="48"/>
    </location>
</feature>
<evidence type="ECO:0000313" key="2">
    <source>
        <dbReference type="EMBL" id="MUM77055.1"/>
    </source>
</evidence>
<reference evidence="2 3" key="1">
    <citation type="submission" date="2019-11" db="EMBL/GenBank/DDBJ databases">
        <title>Pseudodesulfovibrio alkaliphilus, sp. nov., an alkaliphilic sulfate-reducing bacteria from mud volcano of Taman peninsula, Russia.</title>
        <authorList>
            <person name="Frolova A."/>
            <person name="Merkel A.Y."/>
            <person name="Slobodkin A.I."/>
        </authorList>
    </citation>
    <scope>NUCLEOTIDE SEQUENCE [LARGE SCALE GENOMIC DNA]</scope>
    <source>
        <strain evidence="2 3">F-1</strain>
    </source>
</reference>
<proteinExistence type="predicted"/>
<gene>
    <name evidence="2" type="ORF">GKC30_05365</name>
</gene>
<evidence type="ECO:0000256" key="1">
    <source>
        <dbReference type="SAM" id="MobiDB-lite"/>
    </source>
</evidence>
<dbReference type="RefSeq" id="WP_196772818.1">
    <property type="nucleotide sequence ID" value="NZ_WODC01000002.1"/>
</dbReference>
<dbReference type="AlphaFoldDB" id="A0A7K1KLX2"/>
<comment type="caution">
    <text evidence="2">The sequence shown here is derived from an EMBL/GenBank/DDBJ whole genome shotgun (WGS) entry which is preliminary data.</text>
</comment>
<sequence>MAFFRGIAYTQATFRLIYRPRWQQLAASPGEMMRVSGNGSGPFDFGGGNERRSDQFRRGRRPGQKVRGTLVKWVSESMAWVLIDGHHLLAHLQTRPPEGAQLLFLIVRLDPDIVLRELSGVPGTGNPVGDGIAAAKSFESARTLFENRLRRHATDLADTAILHRPARFISLLTGDDALFAAYTDALACANQINRLLAQEQGMISYQPWLTPRSRRQLTHLRRSGRSSNGLREVVMECETLALGLVRFEFLQKGTNIGYRVKLQRPAVAAPLKNLLRNMVPASSGVRSQCLGVTRLPANEHGGLLAALLFTNRT</sequence>
<protein>
    <submittedName>
        <fullName evidence="2">Uncharacterized protein</fullName>
    </submittedName>
</protein>
<accession>A0A7K1KLX2</accession>